<protein>
    <recommendedName>
        <fullName evidence="2">DUF2508 family protein</fullName>
    </recommendedName>
</protein>
<evidence type="ECO:0000313" key="1">
    <source>
        <dbReference type="EMBL" id="CEA01059.1"/>
    </source>
</evidence>
<gene>
    <name evidence="1" type="ORF">BN1050_00774</name>
</gene>
<dbReference type="EMBL" id="LN483074">
    <property type="protein sequence ID" value="CEA01059.1"/>
    <property type="molecule type" value="Genomic_DNA"/>
</dbReference>
<dbReference type="Pfam" id="PF10704">
    <property type="entry name" value="DUF2508"/>
    <property type="match status" value="1"/>
</dbReference>
<dbReference type="AlphaFoldDB" id="A0A078M484"/>
<dbReference type="PATRIC" id="fig|1461583.4.peg.737"/>
<organism evidence="1">
    <name type="scientific">Metalysinibacillus saudimassiliensis</name>
    <dbReference type="NCBI Taxonomy" id="1461583"/>
    <lineage>
        <taxon>Bacteria</taxon>
        <taxon>Bacillati</taxon>
        <taxon>Bacillota</taxon>
        <taxon>Bacilli</taxon>
        <taxon>Bacillales</taxon>
        <taxon>Caryophanaceae</taxon>
        <taxon>Metalysinibacillus</taxon>
    </lineage>
</organism>
<dbReference type="InterPro" id="IPR019644">
    <property type="entry name" value="DUF2508"/>
</dbReference>
<evidence type="ECO:0008006" key="2">
    <source>
        <dbReference type="Google" id="ProtNLM"/>
    </source>
</evidence>
<proteinExistence type="predicted"/>
<dbReference type="HOGENOM" id="CLU_187598_1_1_9"/>
<sequence>MLFRKPKLKKQYDDQLITLIQRAQEDLNQAKMIEELSDDYDQAVTTKRQIAESMYFYLFKEARIRKILLRP</sequence>
<name>A0A078M484_9BACL</name>
<reference evidence="1" key="1">
    <citation type="submission" date="2014-07" db="EMBL/GenBank/DDBJ databases">
        <authorList>
            <person name="Urmite Genomes Urmite Genomes"/>
        </authorList>
    </citation>
    <scope>NUCLEOTIDE SEQUENCE</scope>
    <source>
        <strain evidence="1">13S34_air</strain>
    </source>
</reference>
<accession>A0A078M484</accession>